<dbReference type="CDD" id="cd00082">
    <property type="entry name" value="HisKA"/>
    <property type="match status" value="1"/>
</dbReference>
<dbReference type="SMART" id="SM00387">
    <property type="entry name" value="HATPase_c"/>
    <property type="match status" value="1"/>
</dbReference>
<evidence type="ECO:0000259" key="8">
    <source>
        <dbReference type="PROSITE" id="PS50112"/>
    </source>
</evidence>
<sequence>WIDVYARSIIYQNHPAGMNISIDITERKKTEQKLRESEEKFRTITEQSFIGVVLEQGFNIKYVNHQFSTILGYNSEELLNWKLPDFYEIIHPDDVDRFKKLINDKGKGMFDKITNFQFRLFKKTGELIWVELFSRKIMYKDGSANLAFLMDITNLKEVEDVIRKENKKLLELDNLRKELITRISHELRTPLTSIYGASQILLQSNKKDVIENIWPYLEISYRGSVRLKELIDNLLDASRLDNKKFELRYSNENLNSLINDCIKELQYLADNRQLIINVDLPVNVSLKLDKLRFEQVLINILSNAIKNTPPHGQIFVVLNETQDQIEVVIKDTGVGLTDEEKTKIFQKFGKIERYGMDLDVDIEGAGLGLYISKEIVKLHGGEILVESEGRNKGCTFIVRLYKLLDKLEKPD</sequence>
<dbReference type="GO" id="GO:0009927">
    <property type="term" value="F:histidine phosphotransfer kinase activity"/>
    <property type="evidence" value="ECO:0007669"/>
    <property type="project" value="TreeGrafter"/>
</dbReference>
<dbReference type="PROSITE" id="PS50112">
    <property type="entry name" value="PAS"/>
    <property type="match status" value="1"/>
</dbReference>
<dbReference type="InterPro" id="IPR003594">
    <property type="entry name" value="HATPase_dom"/>
</dbReference>
<evidence type="ECO:0000259" key="7">
    <source>
        <dbReference type="PROSITE" id="PS50109"/>
    </source>
</evidence>
<dbReference type="AlphaFoldDB" id="A0A0F9CFU8"/>
<feature type="coiled-coil region" evidence="6">
    <location>
        <begin position="155"/>
        <end position="182"/>
    </location>
</feature>
<keyword evidence="3" id="KW-0597">Phosphoprotein</keyword>
<dbReference type="InterPro" id="IPR036890">
    <property type="entry name" value="HATPase_C_sf"/>
</dbReference>
<dbReference type="FunFam" id="3.30.565.10:FF:000006">
    <property type="entry name" value="Sensor histidine kinase WalK"/>
    <property type="match status" value="1"/>
</dbReference>
<dbReference type="InterPro" id="IPR036097">
    <property type="entry name" value="HisK_dim/P_sf"/>
</dbReference>
<evidence type="ECO:0000256" key="5">
    <source>
        <dbReference type="ARBA" id="ARBA00022777"/>
    </source>
</evidence>
<dbReference type="SUPFAM" id="SSF47384">
    <property type="entry name" value="Homodimeric domain of signal transducing histidine kinase"/>
    <property type="match status" value="1"/>
</dbReference>
<dbReference type="Gene3D" id="1.10.287.130">
    <property type="match status" value="1"/>
</dbReference>
<dbReference type="CDD" id="cd00130">
    <property type="entry name" value="PAS"/>
    <property type="match status" value="1"/>
</dbReference>
<dbReference type="GO" id="GO:0000155">
    <property type="term" value="F:phosphorelay sensor kinase activity"/>
    <property type="evidence" value="ECO:0007669"/>
    <property type="project" value="InterPro"/>
</dbReference>
<dbReference type="GO" id="GO:0005886">
    <property type="term" value="C:plasma membrane"/>
    <property type="evidence" value="ECO:0007669"/>
    <property type="project" value="TreeGrafter"/>
</dbReference>
<evidence type="ECO:0000256" key="3">
    <source>
        <dbReference type="ARBA" id="ARBA00022553"/>
    </source>
</evidence>
<dbReference type="PROSITE" id="PS50113">
    <property type="entry name" value="PAC"/>
    <property type="match status" value="2"/>
</dbReference>
<feature type="domain" description="Histidine kinase" evidence="7">
    <location>
        <begin position="182"/>
        <end position="404"/>
    </location>
</feature>
<evidence type="ECO:0000256" key="1">
    <source>
        <dbReference type="ARBA" id="ARBA00000085"/>
    </source>
</evidence>
<comment type="caution">
    <text evidence="10">The sequence shown here is derived from an EMBL/GenBank/DDBJ whole genome shotgun (WGS) entry which is preliminary data.</text>
</comment>
<dbReference type="Pfam" id="PF13426">
    <property type="entry name" value="PAS_9"/>
    <property type="match status" value="1"/>
</dbReference>
<feature type="non-terminal residue" evidence="10">
    <location>
        <position position="1"/>
    </location>
</feature>
<reference evidence="10" key="1">
    <citation type="journal article" date="2015" name="Nature">
        <title>Complex archaea that bridge the gap between prokaryotes and eukaryotes.</title>
        <authorList>
            <person name="Spang A."/>
            <person name="Saw J.H."/>
            <person name="Jorgensen S.L."/>
            <person name="Zaremba-Niedzwiedzka K."/>
            <person name="Martijn J."/>
            <person name="Lind A.E."/>
            <person name="van Eijk R."/>
            <person name="Schleper C."/>
            <person name="Guy L."/>
            <person name="Ettema T.J."/>
        </authorList>
    </citation>
    <scope>NUCLEOTIDE SEQUENCE</scope>
</reference>
<dbReference type="NCBIfam" id="TIGR00229">
    <property type="entry name" value="sensory_box"/>
    <property type="match status" value="1"/>
</dbReference>
<dbReference type="Pfam" id="PF00512">
    <property type="entry name" value="HisKA"/>
    <property type="match status" value="1"/>
</dbReference>
<dbReference type="InterPro" id="IPR005467">
    <property type="entry name" value="His_kinase_dom"/>
</dbReference>
<dbReference type="InterPro" id="IPR003661">
    <property type="entry name" value="HisK_dim/P_dom"/>
</dbReference>
<dbReference type="CDD" id="cd00075">
    <property type="entry name" value="HATPase"/>
    <property type="match status" value="1"/>
</dbReference>
<dbReference type="PANTHER" id="PTHR43047">
    <property type="entry name" value="TWO-COMPONENT HISTIDINE PROTEIN KINASE"/>
    <property type="match status" value="1"/>
</dbReference>
<proteinExistence type="predicted"/>
<dbReference type="SMART" id="SM00388">
    <property type="entry name" value="HisKA"/>
    <property type="match status" value="1"/>
</dbReference>
<dbReference type="EC" id="2.7.13.3" evidence="2"/>
<keyword evidence="5" id="KW-0418">Kinase</keyword>
<organism evidence="10">
    <name type="scientific">marine sediment metagenome</name>
    <dbReference type="NCBI Taxonomy" id="412755"/>
    <lineage>
        <taxon>unclassified sequences</taxon>
        <taxon>metagenomes</taxon>
        <taxon>ecological metagenomes</taxon>
    </lineage>
</organism>
<dbReference type="PRINTS" id="PR00344">
    <property type="entry name" value="BCTRLSENSOR"/>
</dbReference>
<dbReference type="Gene3D" id="3.30.565.10">
    <property type="entry name" value="Histidine kinase-like ATPase, C-terminal domain"/>
    <property type="match status" value="1"/>
</dbReference>
<evidence type="ECO:0000256" key="4">
    <source>
        <dbReference type="ARBA" id="ARBA00022679"/>
    </source>
</evidence>
<comment type="catalytic activity">
    <reaction evidence="1">
        <text>ATP + protein L-histidine = ADP + protein N-phospho-L-histidine.</text>
        <dbReference type="EC" id="2.7.13.3"/>
    </reaction>
</comment>
<dbReference type="EMBL" id="LAZR01033469">
    <property type="protein sequence ID" value="KKL47989.1"/>
    <property type="molecule type" value="Genomic_DNA"/>
</dbReference>
<dbReference type="InterPro" id="IPR035965">
    <property type="entry name" value="PAS-like_dom_sf"/>
</dbReference>
<keyword evidence="6" id="KW-0175">Coiled coil</keyword>
<gene>
    <name evidence="10" type="ORF">LCGC14_2330030</name>
</gene>
<dbReference type="Gene3D" id="3.30.450.20">
    <property type="entry name" value="PAS domain"/>
    <property type="match status" value="1"/>
</dbReference>
<feature type="domain" description="PAC" evidence="9">
    <location>
        <begin position="1"/>
        <end position="36"/>
    </location>
</feature>
<feature type="domain" description="PAC" evidence="9">
    <location>
        <begin position="114"/>
        <end position="164"/>
    </location>
</feature>
<name>A0A0F9CFU8_9ZZZZ</name>
<dbReference type="SMART" id="SM00091">
    <property type="entry name" value="PAS"/>
    <property type="match status" value="1"/>
</dbReference>
<dbReference type="PANTHER" id="PTHR43047:SF72">
    <property type="entry name" value="OSMOSENSING HISTIDINE PROTEIN KINASE SLN1"/>
    <property type="match status" value="1"/>
</dbReference>
<keyword evidence="4" id="KW-0808">Transferase</keyword>
<dbReference type="InterPro" id="IPR000014">
    <property type="entry name" value="PAS"/>
</dbReference>
<evidence type="ECO:0000256" key="2">
    <source>
        <dbReference type="ARBA" id="ARBA00012438"/>
    </source>
</evidence>
<dbReference type="InterPro" id="IPR000700">
    <property type="entry name" value="PAS-assoc_C"/>
</dbReference>
<dbReference type="InterPro" id="IPR004358">
    <property type="entry name" value="Sig_transdc_His_kin-like_C"/>
</dbReference>
<protein>
    <recommendedName>
        <fullName evidence="2">histidine kinase</fullName>
        <ecNumber evidence="2">2.7.13.3</ecNumber>
    </recommendedName>
</protein>
<evidence type="ECO:0000313" key="10">
    <source>
        <dbReference type="EMBL" id="KKL47989.1"/>
    </source>
</evidence>
<dbReference type="SUPFAM" id="SSF55785">
    <property type="entry name" value="PYP-like sensor domain (PAS domain)"/>
    <property type="match status" value="1"/>
</dbReference>
<dbReference type="SUPFAM" id="SSF55874">
    <property type="entry name" value="ATPase domain of HSP90 chaperone/DNA topoisomerase II/histidine kinase"/>
    <property type="match status" value="1"/>
</dbReference>
<evidence type="ECO:0000259" key="9">
    <source>
        <dbReference type="PROSITE" id="PS50113"/>
    </source>
</evidence>
<feature type="domain" description="PAS" evidence="8">
    <location>
        <begin position="37"/>
        <end position="109"/>
    </location>
</feature>
<evidence type="ECO:0000256" key="6">
    <source>
        <dbReference type="SAM" id="Coils"/>
    </source>
</evidence>
<accession>A0A0F9CFU8</accession>
<dbReference type="PROSITE" id="PS50109">
    <property type="entry name" value="HIS_KIN"/>
    <property type="match status" value="1"/>
</dbReference>
<dbReference type="Pfam" id="PF02518">
    <property type="entry name" value="HATPase_c"/>
    <property type="match status" value="1"/>
</dbReference>